<evidence type="ECO:0000256" key="1">
    <source>
        <dbReference type="SAM" id="Phobius"/>
    </source>
</evidence>
<dbReference type="Proteomes" id="UP001301797">
    <property type="component" value="Chromosome"/>
</dbReference>
<organism evidence="2 3">
    <name type="scientific">Methanochimaera problematica</name>
    <dbReference type="NCBI Taxonomy" id="2609417"/>
    <lineage>
        <taxon>Archaea</taxon>
        <taxon>Methanobacteriati</taxon>
        <taxon>Methanobacteriota</taxon>
        <taxon>Stenosarchaea group</taxon>
        <taxon>Methanomicrobia</taxon>
        <taxon>Methanomicrobiales</taxon>
        <taxon>Methanomicrobiaceae</taxon>
        <taxon>Methanochimaera</taxon>
    </lineage>
</organism>
<feature type="transmembrane region" description="Helical" evidence="1">
    <location>
        <begin position="42"/>
        <end position="65"/>
    </location>
</feature>
<reference evidence="2 3" key="1">
    <citation type="submission" date="2019-09" db="EMBL/GenBank/DDBJ databases">
        <title>The complete genome of Methanoplanus sp. FWC-SCC4.</title>
        <authorList>
            <person name="Chen S.-C."/>
            <person name="Zhou Y.-Z."/>
            <person name="Lai M.-C."/>
        </authorList>
    </citation>
    <scope>NUCLEOTIDE SEQUENCE [LARGE SCALE GENOMIC DNA]</scope>
    <source>
        <strain evidence="2 3">FWC-SCC4</strain>
    </source>
</reference>
<keyword evidence="1" id="KW-0472">Membrane</keyword>
<gene>
    <name evidence="2" type="ORF">F1737_06095</name>
</gene>
<name>A0AA97FBE0_9EURY</name>
<protein>
    <submittedName>
        <fullName evidence="2">Uncharacterized protein</fullName>
    </submittedName>
</protein>
<dbReference type="KEGG" id="mefw:F1737_06095"/>
<sequence>MEIDPILMNQVLSVIAIITLGLGAALIVYLYDAYRHVKEESLLLLIYGLFVLVVGIVLTDLTSIFTSDLFWIFWSELFSRLLVIIGIIVIIYSILKE</sequence>
<accession>A0AA97FBE0</accession>
<keyword evidence="1" id="KW-0812">Transmembrane</keyword>
<proteinExistence type="predicted"/>
<keyword evidence="3" id="KW-1185">Reference proteome</keyword>
<dbReference type="EMBL" id="CP043875">
    <property type="protein sequence ID" value="WOF16315.1"/>
    <property type="molecule type" value="Genomic_DNA"/>
</dbReference>
<feature type="transmembrane region" description="Helical" evidence="1">
    <location>
        <begin position="6"/>
        <end position="30"/>
    </location>
</feature>
<dbReference type="InterPro" id="IPR055943">
    <property type="entry name" value="DUF7521"/>
</dbReference>
<keyword evidence="1" id="KW-1133">Transmembrane helix</keyword>
<evidence type="ECO:0000313" key="3">
    <source>
        <dbReference type="Proteomes" id="UP001301797"/>
    </source>
</evidence>
<evidence type="ECO:0000313" key="2">
    <source>
        <dbReference type="EMBL" id="WOF16315.1"/>
    </source>
</evidence>
<feature type="transmembrane region" description="Helical" evidence="1">
    <location>
        <begin position="77"/>
        <end position="95"/>
    </location>
</feature>
<dbReference type="Pfam" id="PF24365">
    <property type="entry name" value="DUF7521"/>
    <property type="match status" value="1"/>
</dbReference>
<dbReference type="GeneID" id="85229733"/>
<dbReference type="AlphaFoldDB" id="A0AA97FBE0"/>
<dbReference type="RefSeq" id="WP_317135728.1">
    <property type="nucleotide sequence ID" value="NZ_CP043875.1"/>
</dbReference>